<organism evidence="4 5">
    <name type="scientific">Streptomyces xiangluensis</name>
    <dbReference type="NCBI Taxonomy" id="2665720"/>
    <lineage>
        <taxon>Bacteria</taxon>
        <taxon>Bacillati</taxon>
        <taxon>Actinomycetota</taxon>
        <taxon>Actinomycetes</taxon>
        <taxon>Kitasatosporales</taxon>
        <taxon>Streptomycetaceae</taxon>
        <taxon>Streptomyces</taxon>
    </lineage>
</organism>
<keyword evidence="5" id="KW-1185">Reference proteome</keyword>
<dbReference type="InterPro" id="IPR017972">
    <property type="entry name" value="Cyt_P450_CS"/>
</dbReference>
<dbReference type="RefSeq" id="WP_386342941.1">
    <property type="nucleotide sequence ID" value="NZ_JBHSFG010000029.1"/>
</dbReference>
<keyword evidence="2" id="KW-0503">Monooxygenase</keyword>
<dbReference type="PANTHER" id="PTHR46696">
    <property type="entry name" value="P450, PUTATIVE (EUROFUNG)-RELATED"/>
    <property type="match status" value="1"/>
</dbReference>
<dbReference type="EMBL" id="JBHSFG010000029">
    <property type="protein sequence ID" value="MFC4466425.1"/>
    <property type="molecule type" value="Genomic_DNA"/>
</dbReference>
<evidence type="ECO:0000313" key="5">
    <source>
        <dbReference type="Proteomes" id="UP001596012"/>
    </source>
</evidence>
<evidence type="ECO:0000256" key="3">
    <source>
        <dbReference type="SAM" id="MobiDB-lite"/>
    </source>
</evidence>
<dbReference type="PRINTS" id="PR00359">
    <property type="entry name" value="BP450"/>
</dbReference>
<dbReference type="Proteomes" id="UP001596012">
    <property type="component" value="Unassembled WGS sequence"/>
</dbReference>
<gene>
    <name evidence="4" type="ORF">ACFPH6_18140</name>
</gene>
<evidence type="ECO:0000313" key="4">
    <source>
        <dbReference type="EMBL" id="MFC4466425.1"/>
    </source>
</evidence>
<keyword evidence="2" id="KW-0560">Oxidoreductase</keyword>
<dbReference type="InterPro" id="IPR002397">
    <property type="entry name" value="Cyt_P450_B"/>
</dbReference>
<evidence type="ECO:0000256" key="2">
    <source>
        <dbReference type="RuleBase" id="RU000461"/>
    </source>
</evidence>
<dbReference type="InterPro" id="IPR036396">
    <property type="entry name" value="Cyt_P450_sf"/>
</dbReference>
<keyword evidence="2" id="KW-0349">Heme</keyword>
<sequence length="397" mass="42981">MTSHSTSRPLVPMHRMPLPEAGPPRRGTLATGTPVWLVSRHADVRQVLMDPRFNRSSLYGDDPPRLLVVPNLLDSPNALLNQDGPGHQRLRRTVQRAFTPRAIARWRPWVAGTVTTLLDRFAEQPQPADIVEGFTRPLPVSVICRLMGLEHLDSERIRHWADHALSGGAHTAEEVECALMEFGAFSAQLIAERRAAPGEDLVSELVAAGDATPGVDDLQLTSLVCGLVVAGHETTMTALGNAVVYLLTDGRADWLGLAKDEEAAATAAEQLLRTVPLSEGRVLPGLIRRAVEDAEVGGVTIPAGSVVALRTNVANRDPQVYPPGMPDLSAPLPTPSVAFGAGPHHCLGAWLARLELELALHHLAARFPRLTAAFTPETITWREGQMTRSPLRLPVSW</sequence>
<protein>
    <submittedName>
        <fullName evidence="4">Cytochrome P450</fullName>
    </submittedName>
</protein>
<keyword evidence="2" id="KW-0408">Iron</keyword>
<dbReference type="SUPFAM" id="SSF48264">
    <property type="entry name" value="Cytochrome P450"/>
    <property type="match status" value="1"/>
</dbReference>
<comment type="caution">
    <text evidence="4">The sequence shown here is derived from an EMBL/GenBank/DDBJ whole genome shotgun (WGS) entry which is preliminary data.</text>
</comment>
<dbReference type="PRINTS" id="PR00385">
    <property type="entry name" value="P450"/>
</dbReference>
<reference evidence="5" key="1">
    <citation type="journal article" date="2019" name="Int. J. Syst. Evol. Microbiol.">
        <title>The Global Catalogue of Microorganisms (GCM) 10K type strain sequencing project: providing services to taxonomists for standard genome sequencing and annotation.</title>
        <authorList>
            <consortium name="The Broad Institute Genomics Platform"/>
            <consortium name="The Broad Institute Genome Sequencing Center for Infectious Disease"/>
            <person name="Wu L."/>
            <person name="Ma J."/>
        </authorList>
    </citation>
    <scope>NUCLEOTIDE SEQUENCE [LARGE SCALE GENOMIC DNA]</scope>
    <source>
        <strain evidence="5">DT43</strain>
    </source>
</reference>
<dbReference type="InterPro" id="IPR001128">
    <property type="entry name" value="Cyt_P450"/>
</dbReference>
<feature type="region of interest" description="Disordered" evidence="3">
    <location>
        <begin position="1"/>
        <end position="25"/>
    </location>
</feature>
<evidence type="ECO:0000256" key="1">
    <source>
        <dbReference type="ARBA" id="ARBA00010617"/>
    </source>
</evidence>
<comment type="similarity">
    <text evidence="1 2">Belongs to the cytochrome P450 family.</text>
</comment>
<proteinExistence type="inferred from homology"/>
<dbReference type="PROSITE" id="PS00086">
    <property type="entry name" value="CYTOCHROME_P450"/>
    <property type="match status" value="1"/>
</dbReference>
<name>A0ABV8YPP7_9ACTN</name>
<keyword evidence="2" id="KW-0479">Metal-binding</keyword>
<accession>A0ABV8YPP7</accession>
<dbReference type="PANTHER" id="PTHR46696:SF1">
    <property type="entry name" value="CYTOCHROME P450 YJIB-RELATED"/>
    <property type="match status" value="1"/>
</dbReference>
<dbReference type="Gene3D" id="1.10.630.10">
    <property type="entry name" value="Cytochrome P450"/>
    <property type="match status" value="1"/>
</dbReference>
<dbReference type="Pfam" id="PF00067">
    <property type="entry name" value="p450"/>
    <property type="match status" value="1"/>
</dbReference>